<dbReference type="AlphaFoldDB" id="A0A822ZDV9"/>
<dbReference type="EMBL" id="DUZY01000005">
    <property type="protein sequence ID" value="DAD41206.1"/>
    <property type="molecule type" value="Genomic_DNA"/>
</dbReference>
<dbReference type="GO" id="GO:1902025">
    <property type="term" value="P:nitrate import"/>
    <property type="evidence" value="ECO:0007669"/>
    <property type="project" value="UniProtKB-ARBA"/>
</dbReference>
<evidence type="ECO:0000256" key="1">
    <source>
        <dbReference type="ARBA" id="ARBA00004271"/>
    </source>
</evidence>
<comment type="caution">
    <text evidence="9">The sequence shown here is derived from an EMBL/GenBank/DDBJ whole genome shotgun (WGS) entry which is preliminary data.</text>
</comment>
<evidence type="ECO:0000313" key="10">
    <source>
        <dbReference type="Proteomes" id="UP000607653"/>
    </source>
</evidence>
<sequence>MANAKFILTCLFLFVLLFSHKTTCVEGRRLRKMKLTKRSGGIAKENQHVRVMMRQSDPHSSSYLHHGITTMDGFVDAFRPTDPGHSPGIGHSLRN</sequence>
<proteinExistence type="inferred from homology"/>
<protein>
    <submittedName>
        <fullName evidence="9">Uncharacterized protein</fullName>
    </submittedName>
</protein>
<dbReference type="GO" id="GO:0048046">
    <property type="term" value="C:apoplast"/>
    <property type="evidence" value="ECO:0007669"/>
    <property type="project" value="UniProtKB-SubCell"/>
</dbReference>
<evidence type="ECO:0000256" key="3">
    <source>
        <dbReference type="ARBA" id="ARBA00022523"/>
    </source>
</evidence>
<keyword evidence="4" id="KW-0964">Secreted</keyword>
<evidence type="ECO:0000313" key="9">
    <source>
        <dbReference type="EMBL" id="DAD41206.1"/>
    </source>
</evidence>
<feature type="signal peptide" evidence="8">
    <location>
        <begin position="1"/>
        <end position="27"/>
    </location>
</feature>
<keyword evidence="5" id="KW-0372">Hormone</keyword>
<dbReference type="GO" id="GO:0005179">
    <property type="term" value="F:hormone activity"/>
    <property type="evidence" value="ECO:0007669"/>
    <property type="project" value="UniProtKB-KW"/>
</dbReference>
<dbReference type="PANTHER" id="PTHR33348">
    <property type="entry name" value="PRECURSOR OF CEP5"/>
    <property type="match status" value="1"/>
</dbReference>
<dbReference type="InterPro" id="IPR033250">
    <property type="entry name" value="CEP"/>
</dbReference>
<reference evidence="9 10" key="1">
    <citation type="journal article" date="2020" name="Mol. Biol. Evol.">
        <title>Distinct Expression and Methylation Patterns for Genes with Different Fates following a Single Whole-Genome Duplication in Flowering Plants.</title>
        <authorList>
            <person name="Shi T."/>
            <person name="Rahmani R.S."/>
            <person name="Gugger P.F."/>
            <person name="Wang M."/>
            <person name="Li H."/>
            <person name="Zhang Y."/>
            <person name="Li Z."/>
            <person name="Wang Q."/>
            <person name="Van de Peer Y."/>
            <person name="Marchal K."/>
            <person name="Chen J."/>
        </authorList>
    </citation>
    <scope>NUCLEOTIDE SEQUENCE [LARGE SCALE GENOMIC DNA]</scope>
    <source>
        <tissue evidence="9">Leaf</tissue>
    </source>
</reference>
<comment type="subcellular location">
    <subcellularLocation>
        <location evidence="1">Secreted</location>
        <location evidence="1">Extracellular space</location>
        <location evidence="1">Apoplast</location>
    </subcellularLocation>
</comment>
<name>A0A822ZDV9_NELNU</name>
<evidence type="ECO:0000256" key="4">
    <source>
        <dbReference type="ARBA" id="ARBA00022525"/>
    </source>
</evidence>
<evidence type="ECO:0000256" key="2">
    <source>
        <dbReference type="ARBA" id="ARBA00008963"/>
    </source>
</evidence>
<dbReference type="GO" id="GO:0006995">
    <property type="term" value="P:cellular response to nitrogen starvation"/>
    <property type="evidence" value="ECO:0007669"/>
    <property type="project" value="UniProtKB-ARBA"/>
</dbReference>
<gene>
    <name evidence="9" type="ORF">HUJ06_015529</name>
</gene>
<organism evidence="9 10">
    <name type="scientific">Nelumbo nucifera</name>
    <name type="common">Sacred lotus</name>
    <dbReference type="NCBI Taxonomy" id="4432"/>
    <lineage>
        <taxon>Eukaryota</taxon>
        <taxon>Viridiplantae</taxon>
        <taxon>Streptophyta</taxon>
        <taxon>Embryophyta</taxon>
        <taxon>Tracheophyta</taxon>
        <taxon>Spermatophyta</taxon>
        <taxon>Magnoliopsida</taxon>
        <taxon>Proteales</taxon>
        <taxon>Nelumbonaceae</taxon>
        <taxon>Nelumbo</taxon>
    </lineage>
</organism>
<dbReference type="GO" id="GO:0048364">
    <property type="term" value="P:root development"/>
    <property type="evidence" value="ECO:0007669"/>
    <property type="project" value="InterPro"/>
</dbReference>
<keyword evidence="6 8" id="KW-0732">Signal</keyword>
<evidence type="ECO:0000256" key="8">
    <source>
        <dbReference type="SAM" id="SignalP"/>
    </source>
</evidence>
<comment type="similarity">
    <text evidence="2">Belongs to the C-terminally encoded plant signaling peptide (CEP) family.</text>
</comment>
<evidence type="ECO:0000256" key="7">
    <source>
        <dbReference type="ARBA" id="ARBA00023278"/>
    </source>
</evidence>
<keyword evidence="10" id="KW-1185">Reference proteome</keyword>
<evidence type="ECO:0000256" key="5">
    <source>
        <dbReference type="ARBA" id="ARBA00022702"/>
    </source>
</evidence>
<evidence type="ECO:0000256" key="6">
    <source>
        <dbReference type="ARBA" id="ARBA00022729"/>
    </source>
</evidence>
<dbReference type="Proteomes" id="UP000607653">
    <property type="component" value="Unassembled WGS sequence"/>
</dbReference>
<accession>A0A822ZDV9</accession>
<keyword evidence="3" id="KW-0052">Apoplast</keyword>
<keyword evidence="7" id="KW-0379">Hydroxylation</keyword>
<feature type="chain" id="PRO_5033021283" evidence="8">
    <location>
        <begin position="28"/>
        <end position="95"/>
    </location>
</feature>
<dbReference type="PANTHER" id="PTHR33348:SF34">
    <property type="entry name" value="ENCODED PEPTIDE-RELATED"/>
    <property type="match status" value="1"/>
</dbReference>